<feature type="domain" description="DUF3048" evidence="3">
    <location>
        <begin position="230"/>
        <end position="338"/>
    </location>
</feature>
<dbReference type="EMBL" id="JBHUEM010000024">
    <property type="protein sequence ID" value="MFD1737912.1"/>
    <property type="molecule type" value="Genomic_DNA"/>
</dbReference>
<feature type="domain" description="DUF3048" evidence="2">
    <location>
        <begin position="60"/>
        <end position="200"/>
    </location>
</feature>
<evidence type="ECO:0000256" key="1">
    <source>
        <dbReference type="SAM" id="MobiDB-lite"/>
    </source>
</evidence>
<dbReference type="SUPFAM" id="SSF159774">
    <property type="entry name" value="YerB-like"/>
    <property type="match status" value="1"/>
</dbReference>
<dbReference type="PROSITE" id="PS51257">
    <property type="entry name" value="PROKAR_LIPOPROTEIN"/>
    <property type="match status" value="1"/>
</dbReference>
<reference evidence="5" key="1">
    <citation type="journal article" date="2019" name="Int. J. Syst. Evol. Microbiol.">
        <title>The Global Catalogue of Microorganisms (GCM) 10K type strain sequencing project: providing services to taxonomists for standard genome sequencing and annotation.</title>
        <authorList>
            <consortium name="The Broad Institute Genomics Platform"/>
            <consortium name="The Broad Institute Genome Sequencing Center for Infectious Disease"/>
            <person name="Wu L."/>
            <person name="Ma J."/>
        </authorList>
    </citation>
    <scope>NUCLEOTIDE SEQUENCE [LARGE SCALE GENOMIC DNA]</scope>
    <source>
        <strain evidence="5">CCUG 49339</strain>
    </source>
</reference>
<dbReference type="InterPro" id="IPR021416">
    <property type="entry name" value="DUF3048_N"/>
</dbReference>
<keyword evidence="5" id="KW-1185">Reference proteome</keyword>
<feature type="region of interest" description="Disordered" evidence="1">
    <location>
        <begin position="29"/>
        <end position="51"/>
    </location>
</feature>
<accession>A0ABW4LS66</accession>
<gene>
    <name evidence="4" type="ORF">ACFSCX_15350</name>
</gene>
<comment type="caution">
    <text evidence="4">The sequence shown here is derived from an EMBL/GenBank/DDBJ whole genome shotgun (WGS) entry which is preliminary data.</text>
</comment>
<dbReference type="InterPro" id="IPR035328">
    <property type="entry name" value="DUF3048_C"/>
</dbReference>
<feature type="compositionally biased region" description="Acidic residues" evidence="1">
    <location>
        <begin position="32"/>
        <end position="43"/>
    </location>
</feature>
<dbReference type="Proteomes" id="UP001597214">
    <property type="component" value="Unassembled WGS sequence"/>
</dbReference>
<dbReference type="Pfam" id="PF11258">
    <property type="entry name" value="DUF3048"/>
    <property type="match status" value="1"/>
</dbReference>
<dbReference type="RefSeq" id="WP_377929128.1">
    <property type="nucleotide sequence ID" value="NZ_JBHUEM010000024.1"/>
</dbReference>
<name>A0ABW4LS66_9BACI</name>
<protein>
    <submittedName>
        <fullName evidence="4">DUF3048 domain-containing protein</fullName>
    </submittedName>
</protein>
<organism evidence="4 5">
    <name type="scientific">Bacillus salitolerans</name>
    <dbReference type="NCBI Taxonomy" id="1437434"/>
    <lineage>
        <taxon>Bacteria</taxon>
        <taxon>Bacillati</taxon>
        <taxon>Bacillota</taxon>
        <taxon>Bacilli</taxon>
        <taxon>Bacillales</taxon>
        <taxon>Bacillaceae</taxon>
        <taxon>Bacillus</taxon>
    </lineage>
</organism>
<evidence type="ECO:0000259" key="2">
    <source>
        <dbReference type="Pfam" id="PF11258"/>
    </source>
</evidence>
<dbReference type="InterPro" id="IPR023158">
    <property type="entry name" value="YerB-like_sf"/>
</dbReference>
<dbReference type="Gene3D" id="3.50.90.10">
    <property type="entry name" value="YerB-like"/>
    <property type="match status" value="1"/>
</dbReference>
<evidence type="ECO:0000259" key="3">
    <source>
        <dbReference type="Pfam" id="PF17479"/>
    </source>
</evidence>
<proteinExistence type="predicted"/>
<evidence type="ECO:0000313" key="5">
    <source>
        <dbReference type="Proteomes" id="UP001597214"/>
    </source>
</evidence>
<evidence type="ECO:0000313" key="4">
    <source>
        <dbReference type="EMBL" id="MFD1737912.1"/>
    </source>
</evidence>
<sequence>MKRIIFFVLLVILLAISVGCGKEEAAPVVAEPLEDEQTEENSEKDEKDKAEPKFANVYPLTGIGTNEEVDQRTIAVMINNDPKARPQTGLQKADIVYEVLAEGNITRFLAIFQSDKPESIGPVRSARDYFINLSKGYDSIYISHGWSPEAQMMLQGNEVDYLQGLFHDGTLFKRADFRKAPHNSYITYESVWKGAEQKKYKTTHTIEPLSFLSSEEAASITGENGENVMIAYSTSGFSIVEYMYNRDTGKYERYSGEERTEDLESGEPVLLDNIFIVETSHKVVDSKGRRDIDLTSGGKGLLLQKGKVREVEWKNSNGRILPYLDGKEVGFVPGKTWINVVPSLSEDMVSFQVAN</sequence>
<dbReference type="Pfam" id="PF17479">
    <property type="entry name" value="DUF3048_C"/>
    <property type="match status" value="1"/>
</dbReference>